<comment type="caution">
    <text evidence="1">The sequence shown here is derived from an EMBL/GenBank/DDBJ whole genome shotgun (WGS) entry which is preliminary data.</text>
</comment>
<dbReference type="EMBL" id="JNCA01000014">
    <property type="protein sequence ID" value="KDN55316.1"/>
    <property type="molecule type" value="Genomic_DNA"/>
</dbReference>
<keyword evidence="2" id="KW-1185">Reference proteome</keyword>
<accession>A0A066WNA4</accession>
<protein>
    <submittedName>
        <fullName evidence="1">Uncharacterized protein</fullName>
    </submittedName>
</protein>
<dbReference type="STRING" id="1492738.FEM21_14430"/>
<dbReference type="RefSeq" id="WP_035659173.1">
    <property type="nucleotide sequence ID" value="NZ_JNCA01000014.1"/>
</dbReference>
<dbReference type="OrthoDB" id="624377at2"/>
<dbReference type="AlphaFoldDB" id="A0A066WNA4"/>
<dbReference type="Proteomes" id="UP000027064">
    <property type="component" value="Unassembled WGS sequence"/>
</dbReference>
<dbReference type="PATRIC" id="fig|1492738.3.peg.1435"/>
<organism evidence="1 2">
    <name type="scientific">Flavobacterium seoulense</name>
    <dbReference type="NCBI Taxonomy" id="1492738"/>
    <lineage>
        <taxon>Bacteria</taxon>
        <taxon>Pseudomonadati</taxon>
        <taxon>Bacteroidota</taxon>
        <taxon>Flavobacteriia</taxon>
        <taxon>Flavobacteriales</taxon>
        <taxon>Flavobacteriaceae</taxon>
        <taxon>Flavobacterium</taxon>
    </lineage>
</organism>
<sequence>MINKVVYINYQSITDKYCTDYYLNECIDNGLIVEYWDVSKLYFPNNPNNHYDLNDVNKFNSVQIYSLRELKNKLLLTTINSTFFITNITYEFRVWKLFRLLTVFNCKLGFFARGMFPMPERNISSKISRTILSFNFKKIIGAFKNIIAKQLKKNNYIKTFDVIFRAGSEGGRTIGIGSEYDLKTGHIVEINFFDYDKYLLVLNTPVSSSDDYCVFLDVYLPHHPDIAILGIETVNSDIYYSQLNNYFDYIEKTYNLKVVICAHPKAHKYKTENPFCGRKIVFNQTCEFVKDSKFAITNYSTSISFPILFKKPIFFITCEAEKKIMYDLYETTLYLSKVLNCTVSQFDLVNSTKSNELYVDKELYNDYLYKYLTSKESKNRMSSEIFIEIILKL</sequence>
<proteinExistence type="predicted"/>
<dbReference type="eggNOG" id="ENOG5032WBC">
    <property type="taxonomic scope" value="Bacteria"/>
</dbReference>
<name>A0A066WNA4_9FLAO</name>
<evidence type="ECO:0000313" key="2">
    <source>
        <dbReference type="Proteomes" id="UP000027064"/>
    </source>
</evidence>
<reference evidence="1 2" key="1">
    <citation type="submission" date="2014-05" db="EMBL/GenBank/DDBJ databases">
        <title>Genome Sequence of Flavobacterium sp. EM1321.</title>
        <authorList>
            <person name="Shin S.-K."/>
            <person name="Yi H."/>
        </authorList>
    </citation>
    <scope>NUCLEOTIDE SEQUENCE [LARGE SCALE GENOMIC DNA]</scope>
    <source>
        <strain evidence="1 2">EM1321</strain>
    </source>
</reference>
<evidence type="ECO:0000313" key="1">
    <source>
        <dbReference type="EMBL" id="KDN55316.1"/>
    </source>
</evidence>
<gene>
    <name evidence="1" type="ORF">FEM21_14430</name>
</gene>